<keyword evidence="2 5" id="KW-0560">Oxidoreductase</keyword>
<dbReference type="SUPFAM" id="SSF55068">
    <property type="entry name" value="Peptide methionine sulfoxide reductase"/>
    <property type="match status" value="1"/>
</dbReference>
<dbReference type="AlphaFoldDB" id="A0A6M7UFZ5"/>
<gene>
    <name evidence="5 7" type="primary">msrA</name>
    <name evidence="7" type="ORF">EB233_09680</name>
</gene>
<evidence type="ECO:0000256" key="4">
    <source>
        <dbReference type="ARBA" id="ARBA00048782"/>
    </source>
</evidence>
<comment type="function">
    <text evidence="5">Has an important function as a repair enzyme for proteins that have been inactivated by oxidation. Catalyzes the reversible oxidation-reduction of methionine sulfoxide in proteins to methionine.</text>
</comment>
<evidence type="ECO:0000256" key="2">
    <source>
        <dbReference type="ARBA" id="ARBA00023002"/>
    </source>
</evidence>
<evidence type="ECO:0000313" key="8">
    <source>
        <dbReference type="Proteomes" id="UP000503339"/>
    </source>
</evidence>
<dbReference type="KEGG" id="merd:EB233_09680"/>
<reference evidence="7 8" key="1">
    <citation type="submission" date="2018-10" db="EMBL/GenBank/DDBJ databases">
        <authorList>
            <person name="Perry B.J."/>
            <person name="Sullivan J.T."/>
            <person name="Murphy R.J.T."/>
            <person name="Ramsay J.P."/>
            <person name="Ronson C.W."/>
        </authorList>
    </citation>
    <scope>NUCLEOTIDE SEQUENCE [LARGE SCALE GENOMIC DNA]</scope>
    <source>
        <strain evidence="7 8">NZP2014</strain>
    </source>
</reference>
<sequence>MFFLSDMLNKKLNLPKPSEALPGRAKAIATAPRHFVSKRPLKGPYPEELETAMFGLGCFWGAERLFWQIKGVWVTAVGYAGGITPNPTYQETCTGLTGHAEVVLVVFDPGIVSYGDLLRLFWESHDPTQGMRQGNDVGTTYRSAIYTSGDAQHRAALASRDAYDAMLRGAGHGRITTEIAQAPAFYFAEAGHQQYLAKNPNGYCNLKGTGIACTMPVAIT</sequence>
<name>A0A6M7UFZ5_9HYPH</name>
<evidence type="ECO:0000256" key="3">
    <source>
        <dbReference type="ARBA" id="ARBA00047806"/>
    </source>
</evidence>
<dbReference type="GO" id="GO:0008113">
    <property type="term" value="F:peptide-methionine (S)-S-oxide reductase activity"/>
    <property type="evidence" value="ECO:0007669"/>
    <property type="project" value="UniProtKB-UniRule"/>
</dbReference>
<dbReference type="RefSeq" id="WP_064992036.1">
    <property type="nucleotide sequence ID" value="NZ_CP033361.1"/>
</dbReference>
<dbReference type="InterPro" id="IPR036509">
    <property type="entry name" value="Met_Sox_Rdtase_MsrA_sf"/>
</dbReference>
<dbReference type="Proteomes" id="UP000503339">
    <property type="component" value="Chromosome"/>
</dbReference>
<proteinExistence type="inferred from homology"/>
<feature type="domain" description="Peptide methionine sulphoxide reductase MsrA" evidence="6">
    <location>
        <begin position="51"/>
        <end position="205"/>
    </location>
</feature>
<dbReference type="PANTHER" id="PTHR42799:SF2">
    <property type="entry name" value="MITOCHONDRIAL PEPTIDE METHIONINE SULFOXIDE REDUCTASE"/>
    <property type="match status" value="1"/>
</dbReference>
<comment type="similarity">
    <text evidence="1 5">Belongs to the MsrA Met sulfoxide reductase family.</text>
</comment>
<dbReference type="InterPro" id="IPR002569">
    <property type="entry name" value="Met_Sox_Rdtase_MsrA_dom"/>
</dbReference>
<protein>
    <recommendedName>
        <fullName evidence="5">Peptide methionine sulfoxide reductase MsrA</fullName>
        <shortName evidence="5">Protein-methionine-S-oxide reductase</shortName>
        <ecNumber evidence="5">1.8.4.11</ecNumber>
    </recommendedName>
    <alternativeName>
        <fullName evidence="5">Peptide-methionine (S)-S-oxide reductase</fullName>
        <shortName evidence="5">Peptide Met(O) reductase</shortName>
    </alternativeName>
</protein>
<dbReference type="GO" id="GO:0005737">
    <property type="term" value="C:cytoplasm"/>
    <property type="evidence" value="ECO:0007669"/>
    <property type="project" value="TreeGrafter"/>
</dbReference>
<organism evidence="7 8">
    <name type="scientific">Mesorhizobium erdmanii</name>
    <dbReference type="NCBI Taxonomy" id="1777866"/>
    <lineage>
        <taxon>Bacteria</taxon>
        <taxon>Pseudomonadati</taxon>
        <taxon>Pseudomonadota</taxon>
        <taxon>Alphaproteobacteria</taxon>
        <taxon>Hyphomicrobiales</taxon>
        <taxon>Phyllobacteriaceae</taxon>
        <taxon>Mesorhizobium</taxon>
    </lineage>
</organism>
<comment type="catalytic activity">
    <reaction evidence="4 5">
        <text>[thioredoxin]-disulfide + L-methionine + H2O = L-methionine (S)-S-oxide + [thioredoxin]-dithiol</text>
        <dbReference type="Rhea" id="RHEA:19993"/>
        <dbReference type="Rhea" id="RHEA-COMP:10698"/>
        <dbReference type="Rhea" id="RHEA-COMP:10700"/>
        <dbReference type="ChEBI" id="CHEBI:15377"/>
        <dbReference type="ChEBI" id="CHEBI:29950"/>
        <dbReference type="ChEBI" id="CHEBI:50058"/>
        <dbReference type="ChEBI" id="CHEBI:57844"/>
        <dbReference type="ChEBI" id="CHEBI:58772"/>
        <dbReference type="EC" id="1.8.4.11"/>
    </reaction>
</comment>
<evidence type="ECO:0000313" key="7">
    <source>
        <dbReference type="EMBL" id="QKC75782.1"/>
    </source>
</evidence>
<evidence type="ECO:0000256" key="5">
    <source>
        <dbReference type="HAMAP-Rule" id="MF_01401"/>
    </source>
</evidence>
<dbReference type="NCBIfam" id="TIGR00401">
    <property type="entry name" value="msrA"/>
    <property type="match status" value="1"/>
</dbReference>
<dbReference type="HAMAP" id="MF_01401">
    <property type="entry name" value="MsrA"/>
    <property type="match status" value="1"/>
</dbReference>
<evidence type="ECO:0000259" key="6">
    <source>
        <dbReference type="Pfam" id="PF01625"/>
    </source>
</evidence>
<dbReference type="PANTHER" id="PTHR42799">
    <property type="entry name" value="MITOCHONDRIAL PEPTIDE METHIONINE SULFOXIDE REDUCTASE"/>
    <property type="match status" value="1"/>
</dbReference>
<dbReference type="GO" id="GO:0034599">
    <property type="term" value="P:cellular response to oxidative stress"/>
    <property type="evidence" value="ECO:0007669"/>
    <property type="project" value="TreeGrafter"/>
</dbReference>
<accession>A0A6M7UFZ5</accession>
<dbReference type="EMBL" id="CP033361">
    <property type="protein sequence ID" value="QKC75782.1"/>
    <property type="molecule type" value="Genomic_DNA"/>
</dbReference>
<dbReference type="Gene3D" id="3.30.1060.10">
    <property type="entry name" value="Peptide methionine sulphoxide reductase MsrA"/>
    <property type="match status" value="1"/>
</dbReference>
<comment type="catalytic activity">
    <reaction evidence="3 5">
        <text>L-methionyl-[protein] + [thioredoxin]-disulfide + H2O = L-methionyl-(S)-S-oxide-[protein] + [thioredoxin]-dithiol</text>
        <dbReference type="Rhea" id="RHEA:14217"/>
        <dbReference type="Rhea" id="RHEA-COMP:10698"/>
        <dbReference type="Rhea" id="RHEA-COMP:10700"/>
        <dbReference type="Rhea" id="RHEA-COMP:12313"/>
        <dbReference type="Rhea" id="RHEA-COMP:12315"/>
        <dbReference type="ChEBI" id="CHEBI:15377"/>
        <dbReference type="ChEBI" id="CHEBI:16044"/>
        <dbReference type="ChEBI" id="CHEBI:29950"/>
        <dbReference type="ChEBI" id="CHEBI:44120"/>
        <dbReference type="ChEBI" id="CHEBI:50058"/>
        <dbReference type="EC" id="1.8.4.11"/>
    </reaction>
</comment>
<dbReference type="InterPro" id="IPR050162">
    <property type="entry name" value="MsrA_MetSO_reductase"/>
</dbReference>
<feature type="active site" evidence="5">
    <location>
        <position position="58"/>
    </location>
</feature>
<dbReference type="FunFam" id="3.30.1060.10:FF:000001">
    <property type="entry name" value="Peptide methionine sulfoxide reductase MsrA"/>
    <property type="match status" value="1"/>
</dbReference>
<dbReference type="EC" id="1.8.4.11" evidence="5"/>
<keyword evidence="8" id="KW-1185">Reference proteome</keyword>
<evidence type="ECO:0000256" key="1">
    <source>
        <dbReference type="ARBA" id="ARBA00005591"/>
    </source>
</evidence>
<dbReference type="Pfam" id="PF01625">
    <property type="entry name" value="PMSR"/>
    <property type="match status" value="1"/>
</dbReference>